<gene>
    <name evidence="3" type="primary">Ervv2</name>
    <name evidence="3" type="ORF">RHASIB_R15206</name>
</gene>
<feature type="non-terminal residue" evidence="3">
    <location>
        <position position="1"/>
    </location>
</feature>
<keyword evidence="2" id="KW-1133">Transmembrane helix</keyword>
<keyword evidence="1" id="KW-1015">Disulfide bond</keyword>
<reference evidence="3 4" key="1">
    <citation type="submission" date="2019-09" db="EMBL/GenBank/DDBJ databases">
        <title>Bird 10,000 Genomes (B10K) Project - Family phase.</title>
        <authorList>
            <person name="Zhang G."/>
        </authorList>
    </citation>
    <scope>NUCLEOTIDE SEQUENCE [LARGE SCALE GENOMIC DNA]</scope>
    <source>
        <strain evidence="3">B10K-DU-002-26</strain>
        <tissue evidence="3">Muscle</tissue>
    </source>
</reference>
<dbReference type="AlphaFoldDB" id="A0A7L2NEU2"/>
<dbReference type="PANTHER" id="PTHR10424:SF73">
    <property type="entry name" value="ENDOGENOUS RETROVIRUS GROUP FC1 ENV POLYPROTEIN-RELATED"/>
    <property type="match status" value="1"/>
</dbReference>
<accession>A0A7L2NEU2</accession>
<keyword evidence="2" id="KW-0472">Membrane</keyword>
<feature type="transmembrane region" description="Helical" evidence="2">
    <location>
        <begin position="70"/>
        <end position="94"/>
    </location>
</feature>
<comment type="caution">
    <text evidence="3">The sequence shown here is derived from an EMBL/GenBank/DDBJ whole genome shotgun (WGS) entry which is preliminary data.</text>
</comment>
<evidence type="ECO:0000256" key="2">
    <source>
        <dbReference type="SAM" id="Phobius"/>
    </source>
</evidence>
<evidence type="ECO:0000313" key="4">
    <source>
        <dbReference type="Proteomes" id="UP000587697"/>
    </source>
</evidence>
<dbReference type="SUPFAM" id="SSF58069">
    <property type="entry name" value="Virus ectodomain"/>
    <property type="match status" value="1"/>
</dbReference>
<organism evidence="3 4">
    <name type="scientific">Rhadina sibilatrix</name>
    <dbReference type="NCBI Taxonomy" id="2585818"/>
    <lineage>
        <taxon>Eukaryota</taxon>
        <taxon>Metazoa</taxon>
        <taxon>Chordata</taxon>
        <taxon>Craniata</taxon>
        <taxon>Vertebrata</taxon>
        <taxon>Euteleostomi</taxon>
        <taxon>Archelosauria</taxon>
        <taxon>Archosauria</taxon>
        <taxon>Dinosauria</taxon>
        <taxon>Saurischia</taxon>
        <taxon>Theropoda</taxon>
        <taxon>Coelurosauria</taxon>
        <taxon>Aves</taxon>
        <taxon>Neognathae</taxon>
        <taxon>Neoaves</taxon>
        <taxon>Telluraves</taxon>
        <taxon>Australaves</taxon>
        <taxon>Passeriformes</taxon>
        <taxon>Sylvioidea</taxon>
        <taxon>Phylloscopidae</taxon>
        <taxon>Rhadina</taxon>
    </lineage>
</organism>
<dbReference type="Proteomes" id="UP000587697">
    <property type="component" value="Unassembled WGS sequence"/>
</dbReference>
<name>A0A7L2NEU2_9PASS</name>
<dbReference type="EMBL" id="VWYO01033546">
    <property type="protein sequence ID" value="NXR70788.1"/>
    <property type="molecule type" value="Genomic_DNA"/>
</dbReference>
<dbReference type="InterPro" id="IPR018154">
    <property type="entry name" value="TLV/ENV_coat_polyprotein"/>
</dbReference>
<keyword evidence="4" id="KW-1185">Reference proteome</keyword>
<dbReference type="PANTHER" id="PTHR10424">
    <property type="entry name" value="VIRAL ENVELOPE PROTEIN"/>
    <property type="match status" value="1"/>
</dbReference>
<feature type="non-terminal residue" evidence="3">
    <location>
        <position position="124"/>
    </location>
</feature>
<proteinExistence type="predicted"/>
<protein>
    <submittedName>
        <fullName evidence="3">ERVV2 protein</fullName>
    </submittedName>
</protein>
<sequence>TAQMGGVCTAVNTSCCMYVYQSGQIATDIHTIWQHARVLHKVTKGDTSWTAHLGETLTSWLSNFNWLKQLFGGILFLGIIILYTCVFSQCFLWCCKWAKIFYDDWKSYQLRHRIERGTYFWEMH</sequence>
<evidence type="ECO:0000313" key="3">
    <source>
        <dbReference type="EMBL" id="NXR70788.1"/>
    </source>
</evidence>
<dbReference type="Gene3D" id="1.10.287.210">
    <property type="match status" value="1"/>
</dbReference>
<keyword evidence="2" id="KW-0812">Transmembrane</keyword>
<evidence type="ECO:0000256" key="1">
    <source>
        <dbReference type="ARBA" id="ARBA00023157"/>
    </source>
</evidence>